<dbReference type="InterPro" id="IPR019474">
    <property type="entry name" value="Ub_conjug_fac_E4_core"/>
</dbReference>
<evidence type="ECO:0000256" key="8">
    <source>
        <dbReference type="ARBA" id="ARBA00023002"/>
    </source>
</evidence>
<keyword evidence="7" id="KW-0809">Transit peptide</keyword>
<dbReference type="GO" id="GO:0006086">
    <property type="term" value="P:pyruvate decarboxylation to acetyl-CoA"/>
    <property type="evidence" value="ECO:0007669"/>
    <property type="project" value="TreeGrafter"/>
</dbReference>
<evidence type="ECO:0000256" key="3">
    <source>
        <dbReference type="ARBA" id="ARBA00012281"/>
    </source>
</evidence>
<comment type="cofactor">
    <cofactor evidence="1">
        <name>thiamine diphosphate</name>
        <dbReference type="ChEBI" id="CHEBI:58937"/>
    </cofactor>
</comment>
<dbReference type="Gene3D" id="3.40.50.970">
    <property type="match status" value="1"/>
</dbReference>
<sequence length="580" mass="66077">MFSQCGRILLIAKGWFSLRSNFYNVIFALFIYHYRESSPDFYRFLNMVINDTTFLLDESLEKLKEERQHKAELLSDAKRQVRIWLRFGTETMELFVTLTGDAPQIFLQEALGDRVAAMLNNNIVQVYVNLASSHFAKQIAQDERSYTPDTFDSILKRFEEKSILPVSQFESFRNLVEQAKEAHNEKVKFEEKFEDEVPDEFRDQILFTLMSDPVTLPSGQVVDRKNILRHLLSDPHNPFTRQPLTEDELKPNSGPKSETILTKEDAIFYFRKMQTIRRMEEACAIGTYAAMDPEDAVITAYRCHGWTYIMGAPVIDVISELTGGSMHMYAKNFFGGNGIVGAQIPIGAGIAFAMKYRNQKNICLTLYGDGAANQGQLFESTNMAKLWNLPVVFICENNGFGMGTSIERASASTDYYTRGDYVPGIWVDAMDVLTVREAIRFSKEWCNADNGPLMIEFATYRYYGHSMSDPGTSYRTRDEIQEVRKTRDPITGFRDRILTAGLVTEEELKGIEKEVRQEVDEATKIALSEGVLPPEALYSDLYANTPPQMVRGTTFDKSTIQQYATTAELLGKMGRPTKPY</sequence>
<dbReference type="WBParaSite" id="MhA1_Contig912.frz3.gene11">
    <property type="protein sequence ID" value="MhA1_Contig912.frz3.gene11"/>
    <property type="gene ID" value="MhA1_Contig912.frz3.gene11"/>
</dbReference>
<dbReference type="PROSITE" id="PS51698">
    <property type="entry name" value="U_BOX"/>
    <property type="match status" value="1"/>
</dbReference>
<keyword evidence="5" id="KW-0808">Transferase</keyword>
<dbReference type="PANTHER" id="PTHR11516">
    <property type="entry name" value="PYRUVATE DEHYDROGENASE E1 COMPONENT, ALPHA SUBUNIT BACTERIAL AND ORGANELLAR"/>
    <property type="match status" value="1"/>
</dbReference>
<reference evidence="12" key="1">
    <citation type="submission" date="2016-11" db="UniProtKB">
        <authorList>
            <consortium name="WormBaseParasite"/>
        </authorList>
    </citation>
    <scope>IDENTIFICATION</scope>
</reference>
<comment type="subcellular location">
    <subcellularLocation>
        <location evidence="2">Mitochondrion matrix</location>
    </subcellularLocation>
</comment>
<evidence type="ECO:0000256" key="5">
    <source>
        <dbReference type="ARBA" id="ARBA00022679"/>
    </source>
</evidence>
<dbReference type="GO" id="GO:0016567">
    <property type="term" value="P:protein ubiquitination"/>
    <property type="evidence" value="ECO:0007669"/>
    <property type="project" value="InterPro"/>
</dbReference>
<dbReference type="GO" id="GO:0000151">
    <property type="term" value="C:ubiquitin ligase complex"/>
    <property type="evidence" value="ECO:0007669"/>
    <property type="project" value="InterPro"/>
</dbReference>
<keyword evidence="11" id="KW-1185">Reference proteome</keyword>
<dbReference type="GO" id="GO:0006511">
    <property type="term" value="P:ubiquitin-dependent protein catabolic process"/>
    <property type="evidence" value="ECO:0007669"/>
    <property type="project" value="InterPro"/>
</dbReference>
<dbReference type="EC" id="1.2.4.1" evidence="3"/>
<organism evidence="11 12">
    <name type="scientific">Meloidogyne hapla</name>
    <name type="common">Root-knot nematode worm</name>
    <dbReference type="NCBI Taxonomy" id="6305"/>
    <lineage>
        <taxon>Eukaryota</taxon>
        <taxon>Metazoa</taxon>
        <taxon>Ecdysozoa</taxon>
        <taxon>Nematoda</taxon>
        <taxon>Chromadorea</taxon>
        <taxon>Rhabditida</taxon>
        <taxon>Tylenchina</taxon>
        <taxon>Tylenchomorpha</taxon>
        <taxon>Tylenchoidea</taxon>
        <taxon>Meloidogynidae</taxon>
        <taxon>Meloidogyninae</taxon>
        <taxon>Meloidogyne</taxon>
    </lineage>
</organism>
<evidence type="ECO:0000313" key="11">
    <source>
        <dbReference type="Proteomes" id="UP000095281"/>
    </source>
</evidence>
<dbReference type="Pfam" id="PF00676">
    <property type="entry name" value="E1_dh"/>
    <property type="match status" value="1"/>
</dbReference>
<dbReference type="Proteomes" id="UP000095281">
    <property type="component" value="Unplaced"/>
</dbReference>
<evidence type="ECO:0000256" key="7">
    <source>
        <dbReference type="ARBA" id="ARBA00022946"/>
    </source>
</evidence>
<dbReference type="SUPFAM" id="SSF52518">
    <property type="entry name" value="Thiamin diphosphate-binding fold (THDP-binding)"/>
    <property type="match status" value="1"/>
</dbReference>
<keyword evidence="6" id="KW-0833">Ubl conjugation pathway</keyword>
<keyword evidence="8" id="KW-0560">Oxidoreductase</keyword>
<keyword evidence="9" id="KW-0786">Thiamine pyrophosphate</keyword>
<evidence type="ECO:0000256" key="4">
    <source>
        <dbReference type="ARBA" id="ARBA00022553"/>
    </source>
</evidence>
<dbReference type="InterPro" id="IPR003613">
    <property type="entry name" value="Ubox_domain"/>
</dbReference>
<keyword evidence="4" id="KW-0597">Phosphoprotein</keyword>
<dbReference type="GO" id="GO:0004739">
    <property type="term" value="F:pyruvate dehydrogenase (acetyl-transferring) activity"/>
    <property type="evidence" value="ECO:0007669"/>
    <property type="project" value="UniProtKB-EC"/>
</dbReference>
<dbReference type="AlphaFoldDB" id="A0A1I8C2H1"/>
<dbReference type="Pfam" id="PF04564">
    <property type="entry name" value="U-box"/>
    <property type="match status" value="1"/>
</dbReference>
<feature type="domain" description="U-box" evidence="10">
    <location>
        <begin position="196"/>
        <end position="277"/>
    </location>
</feature>
<dbReference type="Pfam" id="PF10408">
    <property type="entry name" value="Ufd2P_core"/>
    <property type="match status" value="1"/>
</dbReference>
<dbReference type="CDD" id="cd02000">
    <property type="entry name" value="TPP_E1_PDC_ADC_BCADC"/>
    <property type="match status" value="1"/>
</dbReference>
<evidence type="ECO:0000256" key="2">
    <source>
        <dbReference type="ARBA" id="ARBA00004305"/>
    </source>
</evidence>
<name>A0A1I8C2H1_MELHA</name>
<evidence type="ECO:0000259" key="10">
    <source>
        <dbReference type="PROSITE" id="PS51698"/>
    </source>
</evidence>
<dbReference type="InterPro" id="IPR001017">
    <property type="entry name" value="DH_E1"/>
</dbReference>
<dbReference type="SMART" id="SM00504">
    <property type="entry name" value="Ubox"/>
    <property type="match status" value="1"/>
</dbReference>
<dbReference type="GO" id="GO:0005759">
    <property type="term" value="C:mitochondrial matrix"/>
    <property type="evidence" value="ECO:0007669"/>
    <property type="project" value="UniProtKB-SubCell"/>
</dbReference>
<evidence type="ECO:0000256" key="9">
    <source>
        <dbReference type="ARBA" id="ARBA00023052"/>
    </source>
</evidence>
<dbReference type="SUPFAM" id="SSF57850">
    <property type="entry name" value="RING/U-box"/>
    <property type="match status" value="1"/>
</dbReference>
<evidence type="ECO:0000256" key="6">
    <source>
        <dbReference type="ARBA" id="ARBA00022786"/>
    </source>
</evidence>
<dbReference type="GO" id="GO:0034450">
    <property type="term" value="F:ubiquitin-ubiquitin ligase activity"/>
    <property type="evidence" value="ECO:0007669"/>
    <property type="project" value="InterPro"/>
</dbReference>
<dbReference type="FunFam" id="3.40.50.970:FF:000013">
    <property type="entry name" value="Pyruvate dehydrogenase E1 component subunit alpha"/>
    <property type="match status" value="1"/>
</dbReference>
<dbReference type="InterPro" id="IPR050642">
    <property type="entry name" value="PDH_E1_Alpha_Subunit"/>
</dbReference>
<evidence type="ECO:0000313" key="12">
    <source>
        <dbReference type="WBParaSite" id="MhA1_Contig912.frz3.gene11"/>
    </source>
</evidence>
<evidence type="ECO:0000256" key="1">
    <source>
        <dbReference type="ARBA" id="ARBA00001964"/>
    </source>
</evidence>
<dbReference type="PANTHER" id="PTHR11516:SF60">
    <property type="entry name" value="PYRUVATE DEHYDROGENASE E1 COMPONENT SUBUNIT ALPHA"/>
    <property type="match status" value="1"/>
</dbReference>
<proteinExistence type="predicted"/>
<accession>A0A1I8C2H1</accession>
<dbReference type="InterPro" id="IPR029061">
    <property type="entry name" value="THDP-binding"/>
</dbReference>
<protein>
    <recommendedName>
        <fullName evidence="3">pyruvate dehydrogenase (acetyl-transferring)</fullName>
        <ecNumber evidence="3">1.2.4.1</ecNumber>
    </recommendedName>
</protein>